<feature type="domain" description="Peptidase M24 C-terminal" evidence="8">
    <location>
        <begin position="640"/>
        <end position="701"/>
    </location>
</feature>
<evidence type="ECO:0000313" key="9">
    <source>
        <dbReference type="EnsemblMetazoa" id="XP_038047245.1"/>
    </source>
</evidence>
<dbReference type="GO" id="GO:0046872">
    <property type="term" value="F:metal ion binding"/>
    <property type="evidence" value="ECO:0007669"/>
    <property type="project" value="UniProtKB-KW"/>
</dbReference>
<dbReference type="EnsemblMetazoa" id="XM_038191317.1">
    <property type="protein sequence ID" value="XP_038047245.1"/>
    <property type="gene ID" value="LOC119721302"/>
</dbReference>
<evidence type="ECO:0000259" key="6">
    <source>
        <dbReference type="Pfam" id="PF00557"/>
    </source>
</evidence>
<dbReference type="InterPro" id="IPR001131">
    <property type="entry name" value="Peptidase_M24B_aminopep-P_CS"/>
</dbReference>
<evidence type="ECO:0000259" key="8">
    <source>
        <dbReference type="Pfam" id="PF16188"/>
    </source>
</evidence>
<dbReference type="FunFam" id="3.40.350.10:FF:000003">
    <property type="entry name" value="Xaa-pro aminopeptidase P"/>
    <property type="match status" value="1"/>
</dbReference>
<keyword evidence="5" id="KW-0732">Signal</keyword>
<dbReference type="InterPro" id="IPR032416">
    <property type="entry name" value="Peptidase_M24_C"/>
</dbReference>
<dbReference type="FunFam" id="3.90.230.10:FF:000009">
    <property type="entry name" value="xaa-Pro aminopeptidase 2"/>
    <property type="match status" value="1"/>
</dbReference>
<dbReference type="GeneID" id="119721302"/>
<dbReference type="Gene3D" id="3.40.350.10">
    <property type="entry name" value="Creatinase/prolidase N-terminal domain"/>
    <property type="match status" value="2"/>
</dbReference>
<protein>
    <recommendedName>
        <fullName evidence="11">Xaa-Pro aminopeptidase 1</fullName>
    </recommendedName>
</protein>
<keyword evidence="2 4" id="KW-0479">Metal-binding</keyword>
<dbReference type="AlphaFoldDB" id="A0A913Z8Q4"/>
<feature type="domain" description="Peptidase M24" evidence="6">
    <location>
        <begin position="404"/>
        <end position="625"/>
    </location>
</feature>
<dbReference type="RefSeq" id="XP_038047245.1">
    <property type="nucleotide sequence ID" value="XM_038191317.1"/>
</dbReference>
<keyword evidence="3" id="KW-0378">Hydrolase</keyword>
<feature type="domain" description="Creatinase N-terminal" evidence="7">
    <location>
        <begin position="75"/>
        <end position="200"/>
    </location>
</feature>
<dbReference type="OMA" id="YAIYERV"/>
<feature type="chain" id="PRO_5037608878" description="Xaa-Pro aminopeptidase 1" evidence="5">
    <location>
        <begin position="24"/>
        <end position="739"/>
    </location>
</feature>
<comment type="similarity">
    <text evidence="1 4">Belongs to the peptidase M24B family.</text>
</comment>
<dbReference type="InterPro" id="IPR036005">
    <property type="entry name" value="Creatinase/aminopeptidase-like"/>
</dbReference>
<reference evidence="9" key="1">
    <citation type="submission" date="2022-11" db="UniProtKB">
        <authorList>
            <consortium name="EnsemblMetazoa"/>
        </authorList>
    </citation>
    <scope>IDENTIFICATION</scope>
</reference>
<dbReference type="Pfam" id="PF16189">
    <property type="entry name" value="Creatinase_N_2"/>
    <property type="match status" value="1"/>
</dbReference>
<evidence type="ECO:0000256" key="1">
    <source>
        <dbReference type="ARBA" id="ARBA00008766"/>
    </source>
</evidence>
<feature type="signal peptide" evidence="5">
    <location>
        <begin position="1"/>
        <end position="23"/>
    </location>
</feature>
<dbReference type="Gene3D" id="3.90.230.10">
    <property type="entry name" value="Creatinase/methionine aminopeptidase superfamily"/>
    <property type="match status" value="1"/>
</dbReference>
<accession>A0A913Z8Q4</accession>
<evidence type="ECO:0000256" key="2">
    <source>
        <dbReference type="ARBA" id="ARBA00022723"/>
    </source>
</evidence>
<evidence type="ECO:0000256" key="4">
    <source>
        <dbReference type="RuleBase" id="RU000590"/>
    </source>
</evidence>
<keyword evidence="10" id="KW-1185">Reference proteome</keyword>
<dbReference type="InterPro" id="IPR000994">
    <property type="entry name" value="Pept_M24"/>
</dbReference>
<dbReference type="PROSITE" id="PS00491">
    <property type="entry name" value="PROLINE_PEPTIDASE"/>
    <property type="match status" value="1"/>
</dbReference>
<dbReference type="InterPro" id="IPR033740">
    <property type="entry name" value="Pept_M24B"/>
</dbReference>
<proteinExistence type="inferred from homology"/>
<evidence type="ECO:0008006" key="11">
    <source>
        <dbReference type="Google" id="ProtNLM"/>
    </source>
</evidence>
<dbReference type="Pfam" id="PF16188">
    <property type="entry name" value="Peptidase_M24_C"/>
    <property type="match status" value="1"/>
</dbReference>
<name>A0A913Z8Q4_PATMI</name>
<dbReference type="InterPro" id="IPR029149">
    <property type="entry name" value="Creatin/AminoP/Spt16_N"/>
</dbReference>
<dbReference type="SUPFAM" id="SSF53092">
    <property type="entry name" value="Creatinase/prolidase N-terminal domain"/>
    <property type="match status" value="1"/>
</dbReference>
<dbReference type="PANTHER" id="PTHR43763">
    <property type="entry name" value="XAA-PRO AMINOPEPTIDASE 1"/>
    <property type="match status" value="1"/>
</dbReference>
<dbReference type="PANTHER" id="PTHR43763:SF18">
    <property type="entry name" value="XAA-PRO AMINOPEPTIDASE 1"/>
    <property type="match status" value="1"/>
</dbReference>
<evidence type="ECO:0000313" key="10">
    <source>
        <dbReference type="Proteomes" id="UP000887568"/>
    </source>
</evidence>
<dbReference type="InterPro" id="IPR050422">
    <property type="entry name" value="X-Pro_aminopeptidase_P"/>
</dbReference>
<evidence type="ECO:0000256" key="3">
    <source>
        <dbReference type="ARBA" id="ARBA00022801"/>
    </source>
</evidence>
<dbReference type="InterPro" id="IPR000587">
    <property type="entry name" value="Creatinase_N"/>
</dbReference>
<organism evidence="9 10">
    <name type="scientific">Patiria miniata</name>
    <name type="common">Bat star</name>
    <name type="synonym">Asterina miniata</name>
    <dbReference type="NCBI Taxonomy" id="46514"/>
    <lineage>
        <taxon>Eukaryota</taxon>
        <taxon>Metazoa</taxon>
        <taxon>Echinodermata</taxon>
        <taxon>Eleutherozoa</taxon>
        <taxon>Asterozoa</taxon>
        <taxon>Asteroidea</taxon>
        <taxon>Valvatacea</taxon>
        <taxon>Valvatida</taxon>
        <taxon>Asterinidae</taxon>
        <taxon>Patiria</taxon>
    </lineage>
</organism>
<dbReference type="CDD" id="cd01085">
    <property type="entry name" value="APP"/>
    <property type="match status" value="1"/>
</dbReference>
<dbReference type="Proteomes" id="UP000887568">
    <property type="component" value="Unplaced"/>
</dbReference>
<evidence type="ECO:0000259" key="7">
    <source>
        <dbReference type="Pfam" id="PF01321"/>
    </source>
</evidence>
<dbReference type="Pfam" id="PF01321">
    <property type="entry name" value="Creatinase_N"/>
    <property type="match status" value="1"/>
</dbReference>
<dbReference type="GO" id="GO:0070006">
    <property type="term" value="F:metalloaminopeptidase activity"/>
    <property type="evidence" value="ECO:0007669"/>
    <property type="project" value="InterPro"/>
</dbReference>
<dbReference type="SUPFAM" id="SSF55920">
    <property type="entry name" value="Creatinase/aminopeptidase"/>
    <property type="match status" value="1"/>
</dbReference>
<evidence type="ECO:0000256" key="5">
    <source>
        <dbReference type="SAM" id="SignalP"/>
    </source>
</evidence>
<dbReference type="OrthoDB" id="9995434at2759"/>
<sequence length="739" mass="82482">MATGTLLALFTALLLTGCVVVFGSPVSMKGKELDQFLASSAYRGKERQTRADEVIRDCTVTPPVVPPTAVVTTSRLAALRVEMAKYSFDAYLIPSEDAHGSEDVPERDTRRAYICGLSGSAGYAIVTASDGAYIWTDSRYFVQARRQLDCNWNLMEQGSAGVLYPDDWMATNMANGSRIGFDPTLISASEYLDYLSVFAEEKDKVLYLVSETTNLVDTVWGADTPSQPSYPTDPLTILDSTIYTGETWQQKIYSFPDDDSVRGKMKDLKPEAANALVISALDEIAWLFNMRSRDVPNNPMIISYLIITEDDIKLYVNGRDARATTAVMDHLNANGCAAADCTQFLPYSQFLQDLRTLGESDIGKIWISDASSYAIYERVPEDKRIMSPSPILLMKAVKSEKEIEGMKRAHLKDSVALVELGGWLQETFDALEDPAVGADTLMELDVEKMAYDFRKDDEEFDTLSFGTITGFGANAAVIHYSSSEETNVRITDKSTLLLDSGGQYLSGTTDITRTFHFGDPKTKTKEAYTRVLMGHIDLVTSHFRTNVYGRSLDAIARNPLWSNGLDYRHGTGHGIGSFLNVHEGPARISLGYVSSEKPIEIGMFFSDEPGYYEDYDFGIRIENVMMSVAAQTDYQFYTYKYMTFEMISLVPFEPNLIDFNLMTPKQLTYYNAYNKRIRDEVGPLLKTDRARDWMNKKTAPVEFVYQVCMPDCSSGSVARPTAGIGFIALLSILWTFSLH</sequence>
<dbReference type="Pfam" id="PF00557">
    <property type="entry name" value="Peptidase_M24"/>
    <property type="match status" value="1"/>
</dbReference>